<reference evidence="1" key="2">
    <citation type="submission" date="2020-05" db="UniProtKB">
        <authorList>
            <consortium name="EnsemblMetazoa"/>
        </authorList>
    </citation>
    <scope>IDENTIFICATION</scope>
    <source>
        <strain evidence="1">IAEA</strain>
    </source>
</reference>
<evidence type="ECO:0000313" key="1">
    <source>
        <dbReference type="EnsemblMetazoa" id="GPAI040479-PA"/>
    </source>
</evidence>
<dbReference type="Proteomes" id="UP000092445">
    <property type="component" value="Unassembled WGS sequence"/>
</dbReference>
<reference evidence="2" key="1">
    <citation type="submission" date="2014-03" db="EMBL/GenBank/DDBJ databases">
        <authorList>
            <person name="Aksoy S."/>
            <person name="Warren W."/>
            <person name="Wilson R.K."/>
        </authorList>
    </citation>
    <scope>NUCLEOTIDE SEQUENCE [LARGE SCALE GENOMIC DNA]</scope>
    <source>
        <strain evidence="2">IAEA</strain>
    </source>
</reference>
<accession>A0A1B0ABS7</accession>
<dbReference type="EnsemblMetazoa" id="GPAI040479-RA">
    <property type="protein sequence ID" value="GPAI040479-PA"/>
    <property type="gene ID" value="GPAI040479"/>
</dbReference>
<sequence>MNEVWSAPKVQYFLDSAIKRTVGPMYTATYVHNNHINLPKKYVYRYHSAGVFEKMQSHYFLSTILHLPTDLKEETHLVAHLPNTAQTHTLWNVEDYKSTNSFGADHQLRKVRDLSKFGGKFGALGYGFKNFGGFRNWGFGSLHGLGGGFYNSKHWFGKYFG</sequence>
<proteinExistence type="predicted"/>
<dbReference type="AlphaFoldDB" id="A0A1B0ABS7"/>
<dbReference type="VEuPathDB" id="VectorBase:GPAI040479"/>
<protein>
    <submittedName>
        <fullName evidence="1">Uncharacterized protein</fullName>
    </submittedName>
</protein>
<organism evidence="1 2">
    <name type="scientific">Glossina pallidipes</name>
    <name type="common">Tsetse fly</name>
    <dbReference type="NCBI Taxonomy" id="7398"/>
    <lineage>
        <taxon>Eukaryota</taxon>
        <taxon>Metazoa</taxon>
        <taxon>Ecdysozoa</taxon>
        <taxon>Arthropoda</taxon>
        <taxon>Hexapoda</taxon>
        <taxon>Insecta</taxon>
        <taxon>Pterygota</taxon>
        <taxon>Neoptera</taxon>
        <taxon>Endopterygota</taxon>
        <taxon>Diptera</taxon>
        <taxon>Brachycera</taxon>
        <taxon>Muscomorpha</taxon>
        <taxon>Hippoboscoidea</taxon>
        <taxon>Glossinidae</taxon>
        <taxon>Glossina</taxon>
    </lineage>
</organism>
<evidence type="ECO:0000313" key="2">
    <source>
        <dbReference type="Proteomes" id="UP000092445"/>
    </source>
</evidence>
<name>A0A1B0ABS7_GLOPL</name>
<keyword evidence="2" id="KW-1185">Reference proteome</keyword>